<evidence type="ECO:0000256" key="1">
    <source>
        <dbReference type="ARBA" id="ARBA00004173"/>
    </source>
</evidence>
<dbReference type="Gene3D" id="2.40.50.100">
    <property type="match status" value="1"/>
</dbReference>
<dbReference type="InterPro" id="IPR011053">
    <property type="entry name" value="Single_hybrid_motif"/>
</dbReference>
<dbReference type="AlphaFoldDB" id="A0A4Y1R6L2"/>
<feature type="domain" description="Lipoyl-binding" evidence="8">
    <location>
        <begin position="62"/>
        <end position="144"/>
    </location>
</feature>
<dbReference type="SUPFAM" id="SSF51230">
    <property type="entry name" value="Single hybrid motif"/>
    <property type="match status" value="1"/>
</dbReference>
<evidence type="ECO:0000313" key="9">
    <source>
        <dbReference type="EMBL" id="BBG99830.1"/>
    </source>
</evidence>
<dbReference type="GO" id="GO:0019464">
    <property type="term" value="P:glycine decarboxylation via glycine cleavage system"/>
    <property type="evidence" value="ECO:0007669"/>
    <property type="project" value="UniProtKB-UniRule"/>
</dbReference>
<dbReference type="InterPro" id="IPR003016">
    <property type="entry name" value="2-oxoA_DH_lipoyl-BS"/>
</dbReference>
<dbReference type="GO" id="GO:0005739">
    <property type="term" value="C:mitochondrion"/>
    <property type="evidence" value="ECO:0007669"/>
    <property type="project" value="UniProtKB-SubCell"/>
</dbReference>
<comment type="similarity">
    <text evidence="2 7">Belongs to the GcvH family.</text>
</comment>
<keyword evidence="5 7" id="KW-0496">Mitochondrion</keyword>
<evidence type="ECO:0000259" key="8">
    <source>
        <dbReference type="PROSITE" id="PS50968"/>
    </source>
</evidence>
<comment type="subcellular location">
    <subcellularLocation>
        <location evidence="1 7">Mitochondrion</location>
    </subcellularLocation>
</comment>
<evidence type="ECO:0000256" key="6">
    <source>
        <dbReference type="PIRSR" id="PIRSR617453-50"/>
    </source>
</evidence>
<dbReference type="HAMAP" id="MF_00272">
    <property type="entry name" value="GcvH"/>
    <property type="match status" value="1"/>
</dbReference>
<comment type="cofactor">
    <cofactor evidence="7">
        <name>(R)-lipoate</name>
        <dbReference type="ChEBI" id="CHEBI:83088"/>
    </cofactor>
    <text evidence="7">Binds 1 lipoyl cofactor covalently.</text>
</comment>
<evidence type="ECO:0000256" key="7">
    <source>
        <dbReference type="RuleBase" id="RU364055"/>
    </source>
</evidence>
<proteinExistence type="inferred from homology"/>
<dbReference type="Pfam" id="PF01597">
    <property type="entry name" value="GCV_H"/>
    <property type="match status" value="1"/>
</dbReference>
<evidence type="ECO:0000256" key="5">
    <source>
        <dbReference type="ARBA" id="ARBA00023128"/>
    </source>
</evidence>
<evidence type="ECO:0000256" key="3">
    <source>
        <dbReference type="ARBA" id="ARBA00022823"/>
    </source>
</evidence>
<accession>A0A4Y1R6L2</accession>
<dbReference type="InterPro" id="IPR033753">
    <property type="entry name" value="GCV_H/Fam206"/>
</dbReference>
<reference evidence="9" key="1">
    <citation type="journal article" date="2019" name="Science">
        <title>Mutation of a bHLH transcription factor allowed almond domestication.</title>
        <authorList>
            <person name="Sanchez-Perez R."/>
            <person name="Pavan S."/>
            <person name="Mazzeo R."/>
            <person name="Moldovan C."/>
            <person name="Aiese Cigliano R."/>
            <person name="Del Cueto J."/>
            <person name="Ricciardi F."/>
            <person name="Lotti C."/>
            <person name="Ricciardi L."/>
            <person name="Dicenta F."/>
            <person name="Lopez-Marques R.L."/>
            <person name="Lindberg Moller B."/>
        </authorList>
    </citation>
    <scope>NUCLEOTIDE SEQUENCE</scope>
</reference>
<dbReference type="InterPro" id="IPR017453">
    <property type="entry name" value="GCV_H_sub"/>
</dbReference>
<feature type="modified residue" description="N6-lipoyllysine" evidence="6">
    <location>
        <position position="103"/>
    </location>
</feature>
<comment type="function">
    <text evidence="7">The H protein shuttles the methylamine group of glycine from the P protein to the T protein.</text>
</comment>
<dbReference type="PANTHER" id="PTHR11715">
    <property type="entry name" value="GLYCINE CLEAVAGE SYSTEM H PROTEIN"/>
    <property type="match status" value="1"/>
</dbReference>
<sequence>MKILVLRIHIQIKWMEPLVIPSPIVDTSASTQDFLHRCPLAVEGLKFTKSHEWAKVEDEGKLASVGITEHAQEHLGDVIYVELPDVGVAVAQGTIVGSVESVKASSDINSPVSGNIVEVNKELLSSPGLVNGSPYEKGWIMKVEMSSRDELNNLMDPDEYSEYAKKKIPNITEHKDT</sequence>
<dbReference type="PANTHER" id="PTHR11715:SF3">
    <property type="entry name" value="GLYCINE CLEAVAGE SYSTEM H PROTEIN-RELATED"/>
    <property type="match status" value="1"/>
</dbReference>
<keyword evidence="4 7" id="KW-0809">Transit peptide</keyword>
<dbReference type="InterPro" id="IPR000089">
    <property type="entry name" value="Biotin_lipoyl"/>
</dbReference>
<dbReference type="EMBL" id="AP019299">
    <property type="protein sequence ID" value="BBG99830.1"/>
    <property type="molecule type" value="Genomic_DNA"/>
</dbReference>
<dbReference type="NCBIfam" id="NF002270">
    <property type="entry name" value="PRK01202.1"/>
    <property type="match status" value="1"/>
</dbReference>
<comment type="subunit">
    <text evidence="7">The glycine cleavage system is composed of four proteins: P, T, L and H.</text>
</comment>
<protein>
    <recommendedName>
        <fullName evidence="7">Glycine cleavage system H protein</fullName>
    </recommendedName>
</protein>
<dbReference type="CDD" id="cd06848">
    <property type="entry name" value="GCS_H"/>
    <property type="match status" value="1"/>
</dbReference>
<dbReference type="InterPro" id="IPR002930">
    <property type="entry name" value="GCV_H"/>
</dbReference>
<name>A0A4Y1R6L2_PRUDU</name>
<evidence type="ECO:0000256" key="4">
    <source>
        <dbReference type="ARBA" id="ARBA00022946"/>
    </source>
</evidence>
<keyword evidence="3 6" id="KW-0450">Lipoyl</keyword>
<dbReference type="GO" id="GO:0009249">
    <property type="term" value="P:protein lipoylation"/>
    <property type="evidence" value="ECO:0007669"/>
    <property type="project" value="TreeGrafter"/>
</dbReference>
<organism evidence="9">
    <name type="scientific">Prunus dulcis</name>
    <name type="common">Almond</name>
    <name type="synonym">Amygdalus dulcis</name>
    <dbReference type="NCBI Taxonomy" id="3755"/>
    <lineage>
        <taxon>Eukaryota</taxon>
        <taxon>Viridiplantae</taxon>
        <taxon>Streptophyta</taxon>
        <taxon>Embryophyta</taxon>
        <taxon>Tracheophyta</taxon>
        <taxon>Spermatophyta</taxon>
        <taxon>Magnoliopsida</taxon>
        <taxon>eudicotyledons</taxon>
        <taxon>Gunneridae</taxon>
        <taxon>Pentapetalae</taxon>
        <taxon>rosids</taxon>
        <taxon>fabids</taxon>
        <taxon>Rosales</taxon>
        <taxon>Rosaceae</taxon>
        <taxon>Amygdaloideae</taxon>
        <taxon>Amygdaleae</taxon>
        <taxon>Prunus</taxon>
    </lineage>
</organism>
<evidence type="ECO:0000256" key="2">
    <source>
        <dbReference type="ARBA" id="ARBA00009249"/>
    </source>
</evidence>
<dbReference type="PROSITE" id="PS00189">
    <property type="entry name" value="LIPOYL"/>
    <property type="match status" value="1"/>
</dbReference>
<dbReference type="PROSITE" id="PS50968">
    <property type="entry name" value="BIOTINYL_LIPOYL"/>
    <property type="match status" value="1"/>
</dbReference>
<dbReference type="NCBIfam" id="TIGR00527">
    <property type="entry name" value="gcvH"/>
    <property type="match status" value="1"/>
</dbReference>
<dbReference type="GO" id="GO:0005960">
    <property type="term" value="C:glycine cleavage complex"/>
    <property type="evidence" value="ECO:0007669"/>
    <property type="project" value="UniProtKB-UniRule"/>
</dbReference>
<gene>
    <name evidence="9" type="ORF">Prudu_009650</name>
</gene>